<sequence>HRRRRPLPRPLASPGMWRKNGATKGPFSETDLAALAASGGLTRASHVWTAGQDGWKLAADTDLARLFDAVPPPPPGV</sequence>
<reference evidence="3 4" key="1">
    <citation type="submission" date="2009-08" db="EMBL/GenBank/DDBJ databases">
        <title>The draft genome of Rhodobacter sp. SW2.</title>
        <authorList>
            <consortium name="US DOE Joint Genome Institute (JGI-PGF)"/>
            <person name="Lucas S."/>
            <person name="Copeland A."/>
            <person name="Lapidus A."/>
            <person name="Glavina del Rio T."/>
            <person name="Tice H."/>
            <person name="Bruce D."/>
            <person name="Goodwin L."/>
            <person name="Pitluck S."/>
            <person name="Larimer F."/>
            <person name="Land M.L."/>
            <person name="Hauser L."/>
            <person name="Emerson D."/>
        </authorList>
    </citation>
    <scope>NUCLEOTIDE SEQUENCE [LARGE SCALE GENOMIC DNA]</scope>
    <source>
        <strain evidence="3 4">SW2</strain>
    </source>
</reference>
<evidence type="ECO:0000259" key="2">
    <source>
        <dbReference type="Pfam" id="PF14237"/>
    </source>
</evidence>
<proteinExistence type="predicted"/>
<keyword evidence="4" id="KW-1185">Reference proteome</keyword>
<feature type="region of interest" description="Disordered" evidence="1">
    <location>
        <begin position="1"/>
        <end position="25"/>
    </location>
</feature>
<accession>C8RZW0</accession>
<name>C8RZW0_9RHOB</name>
<dbReference type="eggNOG" id="COG4260">
    <property type="taxonomic scope" value="Bacteria"/>
</dbReference>
<comment type="caution">
    <text evidence="3">The sequence shown here is derived from an EMBL/GenBank/DDBJ whole genome shotgun (WGS) entry which is preliminary data.</text>
</comment>
<feature type="domain" description="GYF" evidence="2">
    <location>
        <begin position="19"/>
        <end position="60"/>
    </location>
</feature>
<protein>
    <recommendedName>
        <fullName evidence="2">GYF domain-containing protein</fullName>
    </recommendedName>
</protein>
<dbReference type="EMBL" id="ACYY01000006">
    <property type="protein sequence ID" value="EEW25907.1"/>
    <property type="molecule type" value="Genomic_DNA"/>
</dbReference>
<dbReference type="InterPro" id="IPR025640">
    <property type="entry name" value="GYF_2"/>
</dbReference>
<feature type="non-terminal residue" evidence="3">
    <location>
        <position position="1"/>
    </location>
</feature>
<dbReference type="Pfam" id="PF14237">
    <property type="entry name" value="GYF_2"/>
    <property type="match status" value="1"/>
</dbReference>
<evidence type="ECO:0000313" key="3">
    <source>
        <dbReference type="EMBL" id="EEW25907.1"/>
    </source>
</evidence>
<dbReference type="AlphaFoldDB" id="C8RZW0"/>
<evidence type="ECO:0000256" key="1">
    <source>
        <dbReference type="SAM" id="MobiDB-lite"/>
    </source>
</evidence>
<organism evidence="3 4">
    <name type="scientific">Rhodobacter ferrooxidans</name>
    <dbReference type="NCBI Taxonomy" id="371731"/>
    <lineage>
        <taxon>Bacteria</taxon>
        <taxon>Pseudomonadati</taxon>
        <taxon>Pseudomonadota</taxon>
        <taxon>Alphaproteobacteria</taxon>
        <taxon>Rhodobacterales</taxon>
        <taxon>Rhodobacter group</taxon>
        <taxon>Rhodobacter</taxon>
    </lineage>
</organism>
<gene>
    <name evidence="3" type="ORF">Rsw2DRAFT_1338</name>
</gene>
<dbReference type="Proteomes" id="UP000010121">
    <property type="component" value="Unassembled WGS sequence"/>
</dbReference>
<dbReference type="RefSeq" id="WP_008029304.1">
    <property type="nucleotide sequence ID" value="NZ_ACYY01000006.1"/>
</dbReference>
<evidence type="ECO:0000313" key="4">
    <source>
        <dbReference type="Proteomes" id="UP000010121"/>
    </source>
</evidence>